<keyword evidence="3 6" id="KW-0378">Hydrolase</keyword>
<dbReference type="InterPro" id="IPR001915">
    <property type="entry name" value="Peptidase_M48"/>
</dbReference>
<dbReference type="RefSeq" id="WP_220806813.1">
    <property type="nucleotide sequence ID" value="NZ_BPMK01000002.1"/>
</dbReference>
<dbReference type="InterPro" id="IPR051156">
    <property type="entry name" value="Mito/Outer_Membr_Metalloprot"/>
</dbReference>
<dbReference type="InterPro" id="IPR036034">
    <property type="entry name" value="PDZ_sf"/>
</dbReference>
<dbReference type="Proteomes" id="UP000887222">
    <property type="component" value="Unassembled WGS sequence"/>
</dbReference>
<evidence type="ECO:0000313" key="10">
    <source>
        <dbReference type="EMBL" id="GIZ50643.1"/>
    </source>
</evidence>
<comment type="cofactor">
    <cofactor evidence="6">
        <name>Zn(2+)</name>
        <dbReference type="ChEBI" id="CHEBI:29105"/>
    </cofactor>
    <text evidence="6">Binds 1 zinc ion per subunit.</text>
</comment>
<feature type="chain" id="PRO_5046774063" description="Peptidase M48 domain-containing protein" evidence="8">
    <location>
        <begin position="29"/>
        <end position="361"/>
    </location>
</feature>
<feature type="signal peptide" evidence="8">
    <location>
        <begin position="1"/>
        <end position="28"/>
    </location>
</feature>
<evidence type="ECO:0000256" key="3">
    <source>
        <dbReference type="ARBA" id="ARBA00022801"/>
    </source>
</evidence>
<dbReference type="PANTHER" id="PTHR22726:SF1">
    <property type="entry name" value="METALLOENDOPEPTIDASE OMA1, MITOCHONDRIAL"/>
    <property type="match status" value="1"/>
</dbReference>
<dbReference type="Pfam" id="PF01435">
    <property type="entry name" value="Peptidase_M48"/>
    <property type="match status" value="1"/>
</dbReference>
<keyword evidence="1 6" id="KW-0645">Protease</keyword>
<evidence type="ECO:0000256" key="7">
    <source>
        <dbReference type="SAM" id="MobiDB-lite"/>
    </source>
</evidence>
<keyword evidence="8" id="KW-0732">Signal</keyword>
<keyword evidence="4 6" id="KW-0862">Zinc</keyword>
<dbReference type="EMBL" id="BPMK01000002">
    <property type="protein sequence ID" value="GIZ50643.1"/>
    <property type="molecule type" value="Genomic_DNA"/>
</dbReference>
<protein>
    <recommendedName>
        <fullName evidence="9">Peptidase M48 domain-containing protein</fullName>
    </recommendedName>
</protein>
<keyword evidence="5 6" id="KW-0482">Metalloprotease</keyword>
<evidence type="ECO:0000313" key="11">
    <source>
        <dbReference type="Proteomes" id="UP000887222"/>
    </source>
</evidence>
<evidence type="ECO:0000259" key="9">
    <source>
        <dbReference type="Pfam" id="PF01435"/>
    </source>
</evidence>
<evidence type="ECO:0000256" key="5">
    <source>
        <dbReference type="ARBA" id="ARBA00023049"/>
    </source>
</evidence>
<dbReference type="CDD" id="cd07342">
    <property type="entry name" value="M48C_Oma1_like"/>
    <property type="match status" value="1"/>
</dbReference>
<proteinExistence type="inferred from homology"/>
<keyword evidence="2" id="KW-0479">Metal-binding</keyword>
<evidence type="ECO:0000256" key="1">
    <source>
        <dbReference type="ARBA" id="ARBA00022670"/>
    </source>
</evidence>
<evidence type="ECO:0000256" key="4">
    <source>
        <dbReference type="ARBA" id="ARBA00022833"/>
    </source>
</evidence>
<evidence type="ECO:0000256" key="6">
    <source>
        <dbReference type="RuleBase" id="RU003983"/>
    </source>
</evidence>
<feature type="domain" description="Peptidase M48" evidence="9">
    <location>
        <begin position="197"/>
        <end position="344"/>
    </location>
</feature>
<dbReference type="Gene3D" id="2.30.42.10">
    <property type="match status" value="1"/>
</dbReference>
<reference evidence="10 11" key="1">
    <citation type="journal article" date="2022" name="Int. J. Syst. Evol. Microbiol.">
        <title>Noviherbaspirillum aridicola sp. nov., isolated from an arid soil in Pakistan.</title>
        <authorList>
            <person name="Khan I.U."/>
            <person name="Saqib M."/>
            <person name="Amin A."/>
            <person name="Hussain F."/>
            <person name="Li L."/>
            <person name="Liu Y.H."/>
            <person name="Fang B.Z."/>
            <person name="Ahmed I."/>
            <person name="Li W.J."/>
        </authorList>
    </citation>
    <scope>NUCLEOTIDE SEQUENCE [LARGE SCALE GENOMIC DNA]</scope>
    <source>
        <strain evidence="10 11">NCCP-691</strain>
    </source>
</reference>
<keyword evidence="11" id="KW-1185">Reference proteome</keyword>
<gene>
    <name evidence="10" type="ORF">NCCP691_06570</name>
</gene>
<feature type="region of interest" description="Disordered" evidence="7">
    <location>
        <begin position="31"/>
        <end position="54"/>
    </location>
</feature>
<comment type="similarity">
    <text evidence="6">Belongs to the peptidase M48 family.</text>
</comment>
<organism evidence="10 11">
    <name type="scientific">Noviherbaspirillum aridicola</name>
    <dbReference type="NCBI Taxonomy" id="2849687"/>
    <lineage>
        <taxon>Bacteria</taxon>
        <taxon>Pseudomonadati</taxon>
        <taxon>Pseudomonadota</taxon>
        <taxon>Betaproteobacteria</taxon>
        <taxon>Burkholderiales</taxon>
        <taxon>Oxalobacteraceae</taxon>
        <taxon>Noviherbaspirillum</taxon>
    </lineage>
</organism>
<dbReference type="PANTHER" id="PTHR22726">
    <property type="entry name" value="METALLOENDOPEPTIDASE OMA1"/>
    <property type="match status" value="1"/>
</dbReference>
<comment type="caution">
    <text evidence="10">The sequence shown here is derived from an EMBL/GenBank/DDBJ whole genome shotgun (WGS) entry which is preliminary data.</text>
</comment>
<accession>A0ABQ4Q0G0</accession>
<dbReference type="SUPFAM" id="SSF50156">
    <property type="entry name" value="PDZ domain-like"/>
    <property type="match status" value="1"/>
</dbReference>
<evidence type="ECO:0000256" key="2">
    <source>
        <dbReference type="ARBA" id="ARBA00022723"/>
    </source>
</evidence>
<sequence>MSAIQVLLTQSRARLMLLPVAVLFTACATSPTPPAPQAQPKPVDDRPVAAAPTPEETTVRNLAALQDRLYRVAGPLLTNNTALCKAAARNLLGFTAKNRHSYSPEYAAAAQKVLGLSDRLQVMGVLSPSGAERAGVQRGDTLLTVEDQPLPEGANAERQAAGILAPLVSKRSAVAMTVLRNGGAVQLNVPLTNACGFGVELGNSDAVNAWSDGYRVMITRGMMNHVRNDDELAYVMARELAHNILAHPSRRKLSATLGGIIDNLTRIRPDTSSMSGMAGVKPVPQDMDAMADRLALYLLARANYNLDGVIPFWQRTASQYPATVLNAYTAQHPATAARVAAMDKALKDIRAKQAANRPLVP</sequence>
<name>A0ABQ4Q0G0_9BURK</name>
<evidence type="ECO:0000256" key="8">
    <source>
        <dbReference type="SAM" id="SignalP"/>
    </source>
</evidence>